<reference evidence="1 2" key="1">
    <citation type="submission" date="2024-09" db="EMBL/GenBank/DDBJ databases">
        <title>Chromosome-scale assembly of Riccia fluitans.</title>
        <authorList>
            <person name="Paukszto L."/>
            <person name="Sawicki J."/>
            <person name="Karawczyk K."/>
            <person name="Piernik-Szablinska J."/>
            <person name="Szczecinska M."/>
            <person name="Mazdziarz M."/>
        </authorList>
    </citation>
    <scope>NUCLEOTIDE SEQUENCE [LARGE SCALE GENOMIC DNA]</scope>
    <source>
        <strain evidence="1">Rf_01</strain>
        <tissue evidence="1">Aerial parts of the thallus</tissue>
    </source>
</reference>
<evidence type="ECO:0000313" key="1">
    <source>
        <dbReference type="EMBL" id="KAL2633262.1"/>
    </source>
</evidence>
<dbReference type="AlphaFoldDB" id="A0ABD1YV59"/>
<organism evidence="1 2">
    <name type="scientific">Riccia fluitans</name>
    <dbReference type="NCBI Taxonomy" id="41844"/>
    <lineage>
        <taxon>Eukaryota</taxon>
        <taxon>Viridiplantae</taxon>
        <taxon>Streptophyta</taxon>
        <taxon>Embryophyta</taxon>
        <taxon>Marchantiophyta</taxon>
        <taxon>Marchantiopsida</taxon>
        <taxon>Marchantiidae</taxon>
        <taxon>Marchantiales</taxon>
        <taxon>Ricciaceae</taxon>
        <taxon>Riccia</taxon>
    </lineage>
</organism>
<keyword evidence="2" id="KW-1185">Reference proteome</keyword>
<evidence type="ECO:0008006" key="3">
    <source>
        <dbReference type="Google" id="ProtNLM"/>
    </source>
</evidence>
<sequence length="118" mass="13063">MLCSMLMVYSLPVIRLDEFFAPAHGVGSSMIAVYRSSWSNVSTYSSGRTSPCRRVQVSALKVRRIGGPDVFSMPCSRHVELKRPGRSQSFRVSQEASFGVQASSRVKTRALSSETNRD</sequence>
<comment type="caution">
    <text evidence="1">The sequence shown here is derived from an EMBL/GenBank/DDBJ whole genome shotgun (WGS) entry which is preliminary data.</text>
</comment>
<dbReference type="EMBL" id="JBHFFA010000003">
    <property type="protein sequence ID" value="KAL2633262.1"/>
    <property type="molecule type" value="Genomic_DNA"/>
</dbReference>
<gene>
    <name evidence="1" type="ORF">R1flu_004741</name>
</gene>
<dbReference type="Proteomes" id="UP001605036">
    <property type="component" value="Unassembled WGS sequence"/>
</dbReference>
<name>A0ABD1YV59_9MARC</name>
<accession>A0ABD1YV59</accession>
<protein>
    <recommendedName>
        <fullName evidence="3">Secreted protein</fullName>
    </recommendedName>
</protein>
<evidence type="ECO:0000313" key="2">
    <source>
        <dbReference type="Proteomes" id="UP001605036"/>
    </source>
</evidence>
<proteinExistence type="predicted"/>